<feature type="signal peptide" evidence="1">
    <location>
        <begin position="1"/>
        <end position="19"/>
    </location>
</feature>
<evidence type="ECO:0000313" key="2">
    <source>
        <dbReference type="EMBL" id="PVH17677.1"/>
    </source>
</evidence>
<sequence length="205" mass="23347">MQLQSILFTLLTLAGYTQAVERSLDIYSKSVKSGSIVSLGQIKYDTITNTTKYLATNDLPSHDSICIGTKQLPSKECFTYLETTETTPKGKFALFLNGDRELTEIALYAGEEDWDSELIESSSAPLPNLKPFIRQKQKPKAEPVKQKVIRKKTVEIDGKKTEIEEVIEEVIEEDDRSWLQKNWMWIVVPLGLFLIMAPEEEKKEN</sequence>
<dbReference type="AlphaFoldDB" id="A0A2V1AH86"/>
<proteinExistence type="predicted"/>
<dbReference type="RefSeq" id="XP_025338617.1">
    <property type="nucleotide sequence ID" value="XM_025479144.1"/>
</dbReference>
<evidence type="ECO:0000256" key="1">
    <source>
        <dbReference type="SAM" id="SignalP"/>
    </source>
</evidence>
<evidence type="ECO:0000313" key="3">
    <source>
        <dbReference type="Proteomes" id="UP000244406"/>
    </source>
</evidence>
<keyword evidence="1" id="KW-0732">Signal</keyword>
<organism evidence="2 3">
    <name type="scientific">Candidozyma duobushaemuli</name>
    <dbReference type="NCBI Taxonomy" id="1231522"/>
    <lineage>
        <taxon>Eukaryota</taxon>
        <taxon>Fungi</taxon>
        <taxon>Dikarya</taxon>
        <taxon>Ascomycota</taxon>
        <taxon>Saccharomycotina</taxon>
        <taxon>Pichiomycetes</taxon>
        <taxon>Metschnikowiaceae</taxon>
        <taxon>Candidozyma</taxon>
    </lineage>
</organism>
<dbReference type="GeneID" id="37000572"/>
<dbReference type="EMBL" id="PKFP01000008">
    <property type="protein sequence ID" value="PVH17677.1"/>
    <property type="molecule type" value="Genomic_DNA"/>
</dbReference>
<reference evidence="2 3" key="1">
    <citation type="submission" date="2017-12" db="EMBL/GenBank/DDBJ databases">
        <title>Genome Sequence of the Amphotericin B-resistant Candida duobushaemulonii strain, B09383.</title>
        <authorList>
            <person name="Chow N.A."/>
            <person name="Gade L."/>
            <person name="Batra D."/>
            <person name="Rowe L.A."/>
            <person name="Loparev V.N."/>
            <person name="Litvintseva A.P."/>
        </authorList>
    </citation>
    <scope>NUCLEOTIDE SEQUENCE [LARGE SCALE GENOMIC DNA]</scope>
    <source>
        <strain evidence="2 3">B09383</strain>
    </source>
</reference>
<dbReference type="Proteomes" id="UP000244406">
    <property type="component" value="Unassembled WGS sequence"/>
</dbReference>
<protein>
    <recommendedName>
        <fullName evidence="4">ER membrane protein complex subunit 10</fullName>
    </recommendedName>
</protein>
<dbReference type="VEuPathDB" id="FungiDB:CXQ87_000570"/>
<evidence type="ECO:0008006" key="4">
    <source>
        <dbReference type="Google" id="ProtNLM"/>
    </source>
</evidence>
<feature type="chain" id="PRO_5015892551" description="ER membrane protein complex subunit 10" evidence="1">
    <location>
        <begin position="20"/>
        <end position="205"/>
    </location>
</feature>
<accession>A0A2V1AH86</accession>
<dbReference type="Pfam" id="PF21203">
    <property type="entry name" value="ECM10"/>
    <property type="match status" value="1"/>
</dbReference>
<comment type="caution">
    <text evidence="2">The sequence shown here is derived from an EMBL/GenBank/DDBJ whole genome shotgun (WGS) entry which is preliminary data.</text>
</comment>
<gene>
    <name evidence="2" type="ORF">CXQ87_000570</name>
</gene>
<name>A0A2V1AH86_9ASCO</name>
<keyword evidence="3" id="KW-1185">Reference proteome</keyword>